<reference evidence="9" key="1">
    <citation type="submission" date="2016-11" db="EMBL/GenBank/DDBJ databases">
        <title>Actinomyces gypaetusis sp. nov. isolated from Gypaetus barbatus in Qinghai Tibet Plateau China.</title>
        <authorList>
            <person name="Meng X."/>
        </authorList>
    </citation>
    <scope>NUCLEOTIDE SEQUENCE [LARGE SCALE GENOMIC DNA]</scope>
    <source>
        <strain evidence="9">DSM 15383</strain>
    </source>
</reference>
<dbReference type="EMBL" id="MPDM01000003">
    <property type="protein sequence ID" value="OKL50039.1"/>
    <property type="molecule type" value="Genomic_DNA"/>
</dbReference>
<dbReference type="PANTHER" id="PTHR30589:SF0">
    <property type="entry name" value="PHOSPHATIDYLGLYCEROL--PROLIPOPROTEIN DIACYLGLYCERYL TRANSFERASE"/>
    <property type="match status" value="1"/>
</dbReference>
<comment type="catalytic activity">
    <reaction evidence="7">
        <text>L-cysteinyl-[prolipoprotein] + a 1,2-diacyl-sn-glycero-3-phospho-(1'-sn-glycerol) = an S-1,2-diacyl-sn-glyceryl-L-cysteinyl-[prolipoprotein] + sn-glycerol 1-phosphate + H(+)</text>
        <dbReference type="Rhea" id="RHEA:56712"/>
        <dbReference type="Rhea" id="RHEA-COMP:14679"/>
        <dbReference type="Rhea" id="RHEA-COMP:14680"/>
        <dbReference type="ChEBI" id="CHEBI:15378"/>
        <dbReference type="ChEBI" id="CHEBI:29950"/>
        <dbReference type="ChEBI" id="CHEBI:57685"/>
        <dbReference type="ChEBI" id="CHEBI:64716"/>
        <dbReference type="ChEBI" id="CHEBI:140658"/>
        <dbReference type="EC" id="2.5.1.145"/>
    </reaction>
</comment>
<evidence type="ECO:0000256" key="2">
    <source>
        <dbReference type="ARBA" id="ARBA00022475"/>
    </source>
</evidence>
<feature type="binding site" evidence="7">
    <location>
        <position position="147"/>
    </location>
    <ligand>
        <name>a 1,2-diacyl-sn-glycero-3-phospho-(1'-sn-glycerol)</name>
        <dbReference type="ChEBI" id="CHEBI:64716"/>
    </ligand>
</feature>
<dbReference type="Proteomes" id="UP000186465">
    <property type="component" value="Unassembled WGS sequence"/>
</dbReference>
<evidence type="ECO:0000256" key="1">
    <source>
        <dbReference type="ARBA" id="ARBA00007150"/>
    </source>
</evidence>
<comment type="similarity">
    <text evidence="1 7">Belongs to the Lgt family.</text>
</comment>
<accession>A0A1Q5PRB6</accession>
<evidence type="ECO:0000256" key="4">
    <source>
        <dbReference type="ARBA" id="ARBA00022692"/>
    </source>
</evidence>
<dbReference type="AlphaFoldDB" id="A0A1Q5PRB6"/>
<feature type="transmembrane region" description="Helical" evidence="7">
    <location>
        <begin position="219"/>
        <end position="238"/>
    </location>
</feature>
<dbReference type="GO" id="GO:0005886">
    <property type="term" value="C:plasma membrane"/>
    <property type="evidence" value="ECO:0007669"/>
    <property type="project" value="UniProtKB-SubCell"/>
</dbReference>
<dbReference type="PROSITE" id="PS01311">
    <property type="entry name" value="LGT"/>
    <property type="match status" value="1"/>
</dbReference>
<evidence type="ECO:0000313" key="9">
    <source>
        <dbReference type="Proteomes" id="UP000186465"/>
    </source>
</evidence>
<keyword evidence="8" id="KW-0449">Lipoprotein</keyword>
<dbReference type="UniPathway" id="UPA00664"/>
<keyword evidence="2 7" id="KW-1003">Cell membrane</keyword>
<keyword evidence="5 7" id="KW-1133">Transmembrane helix</keyword>
<evidence type="ECO:0000313" key="8">
    <source>
        <dbReference type="EMBL" id="OKL50039.1"/>
    </source>
</evidence>
<sequence length="298" mass="33042">MFDLAVILPASIPSPSESVWYLGPIPLRAYGICILIGILVAIYLGQRRYAERGGDTELLYAVAIWVIPAGIIGGRLYEIFTSPQRYFPPTGDPLLMVQVWKGGMGIMGAVLLGALVAFITVRRAGQRLGPFADALAPGVLIAQAIGRIGNYFNQELFGLPTTLPWGLEIDDAHLPVQYASGSLFHPTFLYELIWNLLGAAFLIWFDYWRKNKVASGQIMWLYVAIYGLGRAWVEHLRIDEPAHWVGPLRLASWFGLGMVLLGLVGYWWAGRLGAATKLTKTEVEHWQNAAEEAESKQK</sequence>
<keyword evidence="3 7" id="KW-0808">Transferase</keyword>
<feature type="transmembrane region" description="Helical" evidence="7">
    <location>
        <begin position="28"/>
        <end position="46"/>
    </location>
</feature>
<keyword evidence="4 7" id="KW-0812">Transmembrane</keyword>
<gene>
    <name evidence="7" type="primary">lgt</name>
    <name evidence="8" type="ORF">BM477_03900</name>
</gene>
<name>A0A1Q5PRB6_9ACTO</name>
<dbReference type="STRING" id="156892.BM477_03900"/>
<evidence type="ECO:0000256" key="3">
    <source>
        <dbReference type="ARBA" id="ARBA00022679"/>
    </source>
</evidence>
<comment type="caution">
    <text evidence="8">The sequence shown here is derived from an EMBL/GenBank/DDBJ whole genome shotgun (WGS) entry which is preliminary data.</text>
</comment>
<dbReference type="InterPro" id="IPR001640">
    <property type="entry name" value="Lgt"/>
</dbReference>
<feature type="transmembrane region" description="Helical" evidence="7">
    <location>
        <begin position="250"/>
        <end position="269"/>
    </location>
</feature>
<dbReference type="HAMAP" id="MF_01147">
    <property type="entry name" value="Lgt"/>
    <property type="match status" value="1"/>
</dbReference>
<feature type="transmembrane region" description="Helical" evidence="7">
    <location>
        <begin position="58"/>
        <end position="77"/>
    </location>
</feature>
<dbReference type="NCBIfam" id="TIGR00544">
    <property type="entry name" value="lgt"/>
    <property type="match status" value="1"/>
</dbReference>
<comment type="function">
    <text evidence="7">Catalyzes the transfer of the diacylglyceryl group from phosphatidylglycerol to the sulfhydryl group of the N-terminal cysteine of a prolipoprotein, the first step in the formation of mature lipoproteins.</text>
</comment>
<dbReference type="GO" id="GO:0042158">
    <property type="term" value="P:lipoprotein biosynthetic process"/>
    <property type="evidence" value="ECO:0007669"/>
    <property type="project" value="UniProtKB-UniRule"/>
</dbReference>
<dbReference type="GO" id="GO:0008961">
    <property type="term" value="F:phosphatidylglycerol-prolipoprotein diacylglyceryl transferase activity"/>
    <property type="evidence" value="ECO:0007669"/>
    <property type="project" value="UniProtKB-UniRule"/>
</dbReference>
<dbReference type="PANTHER" id="PTHR30589">
    <property type="entry name" value="PROLIPOPROTEIN DIACYLGLYCERYL TRANSFERASE"/>
    <property type="match status" value="1"/>
</dbReference>
<evidence type="ECO:0000256" key="6">
    <source>
        <dbReference type="ARBA" id="ARBA00023136"/>
    </source>
</evidence>
<proteinExistence type="inferred from homology"/>
<feature type="transmembrane region" description="Helical" evidence="7">
    <location>
        <begin position="97"/>
        <end position="119"/>
    </location>
</feature>
<feature type="transmembrane region" description="Helical" evidence="7">
    <location>
        <begin position="131"/>
        <end position="152"/>
    </location>
</feature>
<comment type="subcellular location">
    <subcellularLocation>
        <location evidence="7">Cell membrane</location>
        <topology evidence="7">Multi-pass membrane protein</topology>
    </subcellularLocation>
</comment>
<dbReference type="EC" id="2.5.1.145" evidence="7"/>
<feature type="transmembrane region" description="Helical" evidence="7">
    <location>
        <begin position="188"/>
        <end position="207"/>
    </location>
</feature>
<dbReference type="RefSeq" id="WP_075361366.1">
    <property type="nucleotide sequence ID" value="NZ_MPDM01000003.1"/>
</dbReference>
<organism evidence="8 9">
    <name type="scientific">Boudabousia marimammalium</name>
    <dbReference type="NCBI Taxonomy" id="156892"/>
    <lineage>
        <taxon>Bacteria</taxon>
        <taxon>Bacillati</taxon>
        <taxon>Actinomycetota</taxon>
        <taxon>Actinomycetes</taxon>
        <taxon>Actinomycetales</taxon>
        <taxon>Actinomycetaceae</taxon>
        <taxon>Boudabousia</taxon>
    </lineage>
</organism>
<keyword evidence="6 7" id="KW-0472">Membrane</keyword>
<protein>
    <recommendedName>
        <fullName evidence="7">Phosphatidylglycerol--prolipoprotein diacylglyceryl transferase</fullName>
        <ecNumber evidence="7">2.5.1.145</ecNumber>
    </recommendedName>
</protein>
<evidence type="ECO:0000256" key="5">
    <source>
        <dbReference type="ARBA" id="ARBA00022989"/>
    </source>
</evidence>
<dbReference type="Pfam" id="PF01790">
    <property type="entry name" value="LGT"/>
    <property type="match status" value="1"/>
</dbReference>
<comment type="pathway">
    <text evidence="7">Protein modification; lipoprotein biosynthesis (diacylglyceryl transfer).</text>
</comment>
<evidence type="ECO:0000256" key="7">
    <source>
        <dbReference type="HAMAP-Rule" id="MF_01147"/>
    </source>
</evidence>
<keyword evidence="9" id="KW-1185">Reference proteome</keyword>